<dbReference type="CDD" id="cd00006">
    <property type="entry name" value="PTS_IIA_man"/>
    <property type="match status" value="1"/>
</dbReference>
<dbReference type="InterPro" id="IPR051471">
    <property type="entry name" value="Bacterial_PTS_sugar_comp"/>
</dbReference>
<protein>
    <submittedName>
        <fullName evidence="9">PTS sugar transporter subunit IIA</fullName>
    </submittedName>
</protein>
<dbReference type="InterPro" id="IPR004701">
    <property type="entry name" value="PTS_EIIA_man-typ"/>
</dbReference>
<keyword evidence="2" id="KW-0813">Transport</keyword>
<dbReference type="RefSeq" id="WP_204654126.1">
    <property type="nucleotide sequence ID" value="NZ_JAFBFD010000020.1"/>
</dbReference>
<organism evidence="9 10">
    <name type="scientific">Enterococcus lemanii</name>
    <dbReference type="NCBI Taxonomy" id="1159752"/>
    <lineage>
        <taxon>Bacteria</taxon>
        <taxon>Bacillati</taxon>
        <taxon>Bacillota</taxon>
        <taxon>Bacilli</taxon>
        <taxon>Lactobacillales</taxon>
        <taxon>Enterococcaceae</taxon>
        <taxon>Enterococcus</taxon>
    </lineage>
</organism>
<evidence type="ECO:0000256" key="2">
    <source>
        <dbReference type="ARBA" id="ARBA00022448"/>
    </source>
</evidence>
<dbReference type="SUPFAM" id="SSF53062">
    <property type="entry name" value="PTS system fructose IIA component-like"/>
    <property type="match status" value="1"/>
</dbReference>
<dbReference type="PANTHER" id="PTHR33799:SF1">
    <property type="entry name" value="PTS SYSTEM MANNOSE-SPECIFIC EIIAB COMPONENT-RELATED"/>
    <property type="match status" value="1"/>
</dbReference>
<evidence type="ECO:0000313" key="10">
    <source>
        <dbReference type="Proteomes" id="UP001595969"/>
    </source>
</evidence>
<comment type="caution">
    <text evidence="9">The sequence shown here is derived from an EMBL/GenBank/DDBJ whole genome shotgun (WGS) entry which is preliminary data.</text>
</comment>
<evidence type="ECO:0000259" key="8">
    <source>
        <dbReference type="PROSITE" id="PS51096"/>
    </source>
</evidence>
<gene>
    <name evidence="9" type="ORF">ACFO5I_03695</name>
</gene>
<reference evidence="10" key="1">
    <citation type="journal article" date="2019" name="Int. J. Syst. Evol. Microbiol.">
        <title>The Global Catalogue of Microorganisms (GCM) 10K type strain sequencing project: providing services to taxonomists for standard genome sequencing and annotation.</title>
        <authorList>
            <consortium name="The Broad Institute Genomics Platform"/>
            <consortium name="The Broad Institute Genome Sequencing Center for Infectious Disease"/>
            <person name="Wu L."/>
            <person name="Ma J."/>
        </authorList>
    </citation>
    <scope>NUCLEOTIDE SEQUENCE [LARGE SCALE GENOMIC DNA]</scope>
    <source>
        <strain evidence="10">CGMCC 1.19032</strain>
    </source>
</reference>
<dbReference type="PANTHER" id="PTHR33799">
    <property type="entry name" value="PTS PERMEASE-RELATED-RELATED"/>
    <property type="match status" value="1"/>
</dbReference>
<keyword evidence="10" id="KW-1185">Reference proteome</keyword>
<evidence type="ECO:0000256" key="4">
    <source>
        <dbReference type="ARBA" id="ARBA00022597"/>
    </source>
</evidence>
<evidence type="ECO:0000256" key="5">
    <source>
        <dbReference type="ARBA" id="ARBA00022679"/>
    </source>
</evidence>
<keyword evidence="7" id="KW-0418">Kinase</keyword>
<keyword evidence="5" id="KW-0808">Transferase</keyword>
<evidence type="ECO:0000256" key="6">
    <source>
        <dbReference type="ARBA" id="ARBA00022683"/>
    </source>
</evidence>
<evidence type="ECO:0000256" key="3">
    <source>
        <dbReference type="ARBA" id="ARBA00022490"/>
    </source>
</evidence>
<dbReference type="Proteomes" id="UP001595969">
    <property type="component" value="Unassembled WGS sequence"/>
</dbReference>
<keyword evidence="3" id="KW-0963">Cytoplasm</keyword>
<proteinExistence type="predicted"/>
<accession>A0ABV9MVZ2</accession>
<sequence>MEKQIILMSHGMMAQEVLNSAKMIVGDQINYPVVCMTPDDGIDGTMTKLNQILSELPEDKEVIVIADLLGGTPANVASMKAAERPHLKVVTGMNLGMVLESFFLLDSNHLAEQLVNIGSQGVSIVGTKVIDSEDE</sequence>
<dbReference type="Gene3D" id="3.40.50.510">
    <property type="entry name" value="Phosphotransferase system, mannose-type IIA component"/>
    <property type="match status" value="1"/>
</dbReference>
<dbReference type="InterPro" id="IPR036662">
    <property type="entry name" value="PTS_EIIA_man-typ_sf"/>
</dbReference>
<dbReference type="Pfam" id="PF03610">
    <property type="entry name" value="EIIA-man"/>
    <property type="match status" value="1"/>
</dbReference>
<feature type="domain" description="PTS EIIA type-4" evidence="8">
    <location>
        <begin position="2"/>
        <end position="122"/>
    </location>
</feature>
<dbReference type="PROSITE" id="PS51096">
    <property type="entry name" value="PTS_EIIA_TYPE_4"/>
    <property type="match status" value="1"/>
</dbReference>
<dbReference type="EMBL" id="JBHSGS010000018">
    <property type="protein sequence ID" value="MFC4718848.1"/>
    <property type="molecule type" value="Genomic_DNA"/>
</dbReference>
<keyword evidence="4 9" id="KW-0762">Sugar transport</keyword>
<comment type="subcellular location">
    <subcellularLocation>
        <location evidence="1">Cytoplasm</location>
    </subcellularLocation>
</comment>
<name>A0ABV9MVZ2_9ENTE</name>
<evidence type="ECO:0000313" key="9">
    <source>
        <dbReference type="EMBL" id="MFC4718848.1"/>
    </source>
</evidence>
<dbReference type="InterPro" id="IPR033887">
    <property type="entry name" value="PTS_IIA_man"/>
</dbReference>
<evidence type="ECO:0000256" key="1">
    <source>
        <dbReference type="ARBA" id="ARBA00004496"/>
    </source>
</evidence>
<evidence type="ECO:0000256" key="7">
    <source>
        <dbReference type="ARBA" id="ARBA00022777"/>
    </source>
</evidence>
<keyword evidence="6" id="KW-0598">Phosphotransferase system</keyword>